<sequence>MKTLKIRGITSDMMFISKMITAKGRAVSLNDRLTSLFTRKKLKCQYLALLLIMKTYWDVCTEGGTSAAVGDGKAILRDLQPNNPTYAGVPLPENTPRFPLAQTQDKIILSKQTGHVDSSQELTDTSDCRSVGLSLRGRVRSSNIQTAFRAKPYEPRRFTCLIRMPLGHLSLEVFRVDPEHAGGTTLLIWPGNTSASPRGAGKHCWGEGRLDFLA</sequence>
<accession>A0ACB8WQ26</accession>
<protein>
    <submittedName>
        <fullName evidence="1">Uncharacterized protein</fullName>
    </submittedName>
</protein>
<gene>
    <name evidence="1" type="ORF">L3Q82_024539</name>
</gene>
<organism evidence="1 2">
    <name type="scientific">Scortum barcoo</name>
    <name type="common">barcoo grunter</name>
    <dbReference type="NCBI Taxonomy" id="214431"/>
    <lineage>
        <taxon>Eukaryota</taxon>
        <taxon>Metazoa</taxon>
        <taxon>Chordata</taxon>
        <taxon>Craniata</taxon>
        <taxon>Vertebrata</taxon>
        <taxon>Euteleostomi</taxon>
        <taxon>Actinopterygii</taxon>
        <taxon>Neopterygii</taxon>
        <taxon>Teleostei</taxon>
        <taxon>Neoteleostei</taxon>
        <taxon>Acanthomorphata</taxon>
        <taxon>Eupercaria</taxon>
        <taxon>Centrarchiformes</taxon>
        <taxon>Terapontoidei</taxon>
        <taxon>Terapontidae</taxon>
        <taxon>Scortum</taxon>
    </lineage>
</organism>
<keyword evidence="2" id="KW-1185">Reference proteome</keyword>
<evidence type="ECO:0000313" key="2">
    <source>
        <dbReference type="Proteomes" id="UP000831701"/>
    </source>
</evidence>
<dbReference type="Proteomes" id="UP000831701">
    <property type="component" value="Chromosome 7"/>
</dbReference>
<proteinExistence type="predicted"/>
<dbReference type="EMBL" id="CM041537">
    <property type="protein sequence ID" value="KAI3369699.1"/>
    <property type="molecule type" value="Genomic_DNA"/>
</dbReference>
<name>A0ACB8WQ26_9TELE</name>
<evidence type="ECO:0000313" key="1">
    <source>
        <dbReference type="EMBL" id="KAI3369699.1"/>
    </source>
</evidence>
<comment type="caution">
    <text evidence="1">The sequence shown here is derived from an EMBL/GenBank/DDBJ whole genome shotgun (WGS) entry which is preliminary data.</text>
</comment>
<reference evidence="1" key="1">
    <citation type="submission" date="2022-04" db="EMBL/GenBank/DDBJ databases">
        <title>Jade perch genome.</title>
        <authorList>
            <person name="Chao B."/>
        </authorList>
    </citation>
    <scope>NUCLEOTIDE SEQUENCE</scope>
    <source>
        <strain evidence="1">CB-2022</strain>
    </source>
</reference>